<evidence type="ECO:0000256" key="1">
    <source>
        <dbReference type="SAM" id="SignalP"/>
    </source>
</evidence>
<name>A0ABN3KTJ8_9MICO</name>
<accession>A0ABN3KTJ8</accession>
<dbReference type="Proteomes" id="UP001500730">
    <property type="component" value="Unassembled WGS sequence"/>
</dbReference>
<feature type="signal peptide" evidence="1">
    <location>
        <begin position="1"/>
        <end position="26"/>
    </location>
</feature>
<proteinExistence type="predicted"/>
<evidence type="ECO:0000313" key="2">
    <source>
        <dbReference type="EMBL" id="GAA2471426.1"/>
    </source>
</evidence>
<sequence>MSSPCQVIALLAAVAMAVGMSAGCSAPPPALPVKAAAAATPTTAAVASSPTTAPKVTTPTIAKLRRELEPDLLHDHTQSGAEAYVKDYLSRLNDSWTRPQASLLDNRASKDCGTCTNFRDAAANLAREGRRHEGPILVVSKVSVVIWSPDVRVVADVRQPKHDLVDRKGRKVRSVQGGRVFLYVELSYSGRWWIKSVGIDPVNDDGTHRES</sequence>
<protein>
    <recommendedName>
        <fullName evidence="4">Lipoprotein</fullName>
    </recommendedName>
</protein>
<evidence type="ECO:0000313" key="3">
    <source>
        <dbReference type="Proteomes" id="UP001500730"/>
    </source>
</evidence>
<dbReference type="EMBL" id="BAAARE010000002">
    <property type="protein sequence ID" value="GAA2471426.1"/>
    <property type="molecule type" value="Genomic_DNA"/>
</dbReference>
<reference evidence="2 3" key="1">
    <citation type="journal article" date="2019" name="Int. J. Syst. Evol. Microbiol.">
        <title>The Global Catalogue of Microorganisms (GCM) 10K type strain sequencing project: providing services to taxonomists for standard genome sequencing and annotation.</title>
        <authorList>
            <consortium name="The Broad Institute Genomics Platform"/>
            <consortium name="The Broad Institute Genome Sequencing Center for Infectious Disease"/>
            <person name="Wu L."/>
            <person name="Ma J."/>
        </authorList>
    </citation>
    <scope>NUCLEOTIDE SEQUENCE [LARGE SCALE GENOMIC DNA]</scope>
    <source>
        <strain evidence="2 3">JCM 16259</strain>
    </source>
</reference>
<keyword evidence="3" id="KW-1185">Reference proteome</keyword>
<keyword evidence="1" id="KW-0732">Signal</keyword>
<comment type="caution">
    <text evidence="2">The sequence shown here is derived from an EMBL/GenBank/DDBJ whole genome shotgun (WGS) entry which is preliminary data.</text>
</comment>
<feature type="chain" id="PRO_5045669062" description="Lipoprotein" evidence="1">
    <location>
        <begin position="27"/>
        <end position="211"/>
    </location>
</feature>
<evidence type="ECO:0008006" key="4">
    <source>
        <dbReference type="Google" id="ProtNLM"/>
    </source>
</evidence>
<gene>
    <name evidence="2" type="ORF">GCM10009858_05980</name>
</gene>
<organism evidence="2 3">
    <name type="scientific">Terrabacter carboxydivorans</name>
    <dbReference type="NCBI Taxonomy" id="619730"/>
    <lineage>
        <taxon>Bacteria</taxon>
        <taxon>Bacillati</taxon>
        <taxon>Actinomycetota</taxon>
        <taxon>Actinomycetes</taxon>
        <taxon>Micrococcales</taxon>
        <taxon>Intrasporangiaceae</taxon>
        <taxon>Terrabacter</taxon>
    </lineage>
</organism>